<sequence>MDKNTSKWNKPIPVSKQEPNGRWSNSPEFEAMMQGNLPESGSDVADMGDEHDGDKGAENGSNTTAGRMAQRSDPEQSDG</sequence>
<proteinExistence type="predicted"/>
<dbReference type="EMBL" id="KE747811">
    <property type="protein sequence ID" value="RMZ67737.1"/>
    <property type="molecule type" value="Genomic_DNA"/>
</dbReference>
<evidence type="ECO:0000256" key="1">
    <source>
        <dbReference type="SAM" id="MobiDB-lite"/>
    </source>
</evidence>
<dbReference type="AlphaFoldDB" id="A0A3M7LZN3"/>
<feature type="compositionally biased region" description="Basic and acidic residues" evidence="1">
    <location>
        <begin position="48"/>
        <end position="57"/>
    </location>
</feature>
<dbReference type="OrthoDB" id="10430491at2759"/>
<evidence type="ECO:0000313" key="3">
    <source>
        <dbReference type="Proteomes" id="UP000265663"/>
    </source>
</evidence>
<accession>A0A3M7LZN3</accession>
<feature type="region of interest" description="Disordered" evidence="1">
    <location>
        <begin position="1"/>
        <end position="79"/>
    </location>
</feature>
<feature type="compositionally biased region" description="Basic and acidic residues" evidence="1">
    <location>
        <begin position="70"/>
        <end position="79"/>
    </location>
</feature>
<dbReference type="Proteomes" id="UP000265663">
    <property type="component" value="Unassembled WGS sequence"/>
</dbReference>
<gene>
    <name evidence="2" type="ORF">GMOD_00010113</name>
</gene>
<name>A0A3M7LZN3_9PLEO</name>
<organism evidence="2 3">
    <name type="scientific">Pyrenophora seminiperda CCB06</name>
    <dbReference type="NCBI Taxonomy" id="1302712"/>
    <lineage>
        <taxon>Eukaryota</taxon>
        <taxon>Fungi</taxon>
        <taxon>Dikarya</taxon>
        <taxon>Ascomycota</taxon>
        <taxon>Pezizomycotina</taxon>
        <taxon>Dothideomycetes</taxon>
        <taxon>Pleosporomycetidae</taxon>
        <taxon>Pleosporales</taxon>
        <taxon>Pleosporineae</taxon>
        <taxon>Pleosporaceae</taxon>
        <taxon>Pyrenophora</taxon>
    </lineage>
</organism>
<reference evidence="2 3" key="1">
    <citation type="journal article" date="2014" name="PLoS ONE">
        <title>De novo Genome Assembly of the Fungal Plant Pathogen Pyrenophora semeniperda.</title>
        <authorList>
            <person name="Soliai M.M."/>
            <person name="Meyer S.E."/>
            <person name="Udall J.A."/>
            <person name="Elzinga D.E."/>
            <person name="Hermansen R.A."/>
            <person name="Bodily P.M."/>
            <person name="Hart A.A."/>
            <person name="Coleman C.E."/>
        </authorList>
    </citation>
    <scope>NUCLEOTIDE SEQUENCE [LARGE SCALE GENOMIC DNA]</scope>
    <source>
        <strain evidence="2 3">CCB06</strain>
        <tissue evidence="2">Mycelium</tissue>
    </source>
</reference>
<evidence type="ECO:0000313" key="2">
    <source>
        <dbReference type="EMBL" id="RMZ67737.1"/>
    </source>
</evidence>
<protein>
    <submittedName>
        <fullName evidence="2">Uncharacterized protein</fullName>
    </submittedName>
</protein>
<keyword evidence="3" id="KW-1185">Reference proteome</keyword>